<evidence type="ECO:0000313" key="2">
    <source>
        <dbReference type="Proteomes" id="UP000076154"/>
    </source>
</evidence>
<gene>
    <name evidence="1" type="ORF">Hypma_002328</name>
</gene>
<name>A0A369K2X5_HYPMA</name>
<keyword evidence="2" id="KW-1185">Reference proteome</keyword>
<dbReference type="AlphaFoldDB" id="A0A369K2X5"/>
<protein>
    <submittedName>
        <fullName evidence="1">Uncharacterized protein</fullName>
    </submittedName>
</protein>
<accession>A0A369K2X5</accession>
<reference evidence="1" key="1">
    <citation type="submission" date="2018-04" db="EMBL/GenBank/DDBJ databases">
        <title>Whole genome sequencing of Hypsizygus marmoreus.</title>
        <authorList>
            <person name="Choi I.-G."/>
            <person name="Min B."/>
            <person name="Kim J.-G."/>
            <person name="Kim S."/>
            <person name="Oh Y.-L."/>
            <person name="Kong W.-S."/>
            <person name="Park H."/>
            <person name="Jeong J."/>
            <person name="Song E.-S."/>
        </authorList>
    </citation>
    <scope>NUCLEOTIDE SEQUENCE [LARGE SCALE GENOMIC DNA]</scope>
    <source>
        <strain evidence="1">51987-8</strain>
    </source>
</reference>
<dbReference type="InParanoid" id="A0A369K2X5"/>
<dbReference type="STRING" id="39966.A0A369K2X5"/>
<organism evidence="1 2">
    <name type="scientific">Hypsizygus marmoreus</name>
    <name type="common">White beech mushroom</name>
    <name type="synonym">Agaricus marmoreus</name>
    <dbReference type="NCBI Taxonomy" id="39966"/>
    <lineage>
        <taxon>Eukaryota</taxon>
        <taxon>Fungi</taxon>
        <taxon>Dikarya</taxon>
        <taxon>Basidiomycota</taxon>
        <taxon>Agaricomycotina</taxon>
        <taxon>Agaricomycetes</taxon>
        <taxon>Agaricomycetidae</taxon>
        <taxon>Agaricales</taxon>
        <taxon>Tricholomatineae</taxon>
        <taxon>Lyophyllaceae</taxon>
        <taxon>Hypsizygus</taxon>
    </lineage>
</organism>
<dbReference type="EMBL" id="LUEZ02000013">
    <property type="protein sequence ID" value="RDB27840.1"/>
    <property type="molecule type" value="Genomic_DNA"/>
</dbReference>
<dbReference type="Proteomes" id="UP000076154">
    <property type="component" value="Unassembled WGS sequence"/>
</dbReference>
<sequence length="284" mass="32552">MHDKRLKDILPEPVPPIPLPSHQSLCVPHPLPDPALIHLPEDNEGPADTNFRGSDPHDPPIDMDRYIETPSNVFGLFRRYYGSSKLPVHDPEYYDDICNVSDIPITDAPSLPSAPLPTPPSSSFHPYPNGSSFMLGDWYWNGGAQKSQDDLKRLLSILNDSAFSLDDIRKTNWTQINRHLAINEWDEGEWADEDAGWRRQPVTIQVPFHRFTANPGTRDYLAANFYHRPLLSVIEDKLRNSHKNFHYEPFDLLWRPNSEADPIQLHGECYSSTSFKVAHRELQK</sequence>
<dbReference type="OrthoDB" id="3208495at2759"/>
<evidence type="ECO:0000313" key="1">
    <source>
        <dbReference type="EMBL" id="RDB27840.1"/>
    </source>
</evidence>
<comment type="caution">
    <text evidence="1">The sequence shown here is derived from an EMBL/GenBank/DDBJ whole genome shotgun (WGS) entry which is preliminary data.</text>
</comment>
<proteinExistence type="predicted"/>